<proteinExistence type="predicted"/>
<dbReference type="EMBL" id="MPRJ01000043">
    <property type="protein sequence ID" value="OOZ36356.1"/>
    <property type="molecule type" value="Genomic_DNA"/>
</dbReference>
<gene>
    <name evidence="8" type="ORF">BOW51_07615</name>
</gene>
<dbReference type="Pfam" id="PF00293">
    <property type="entry name" value="NUDIX"/>
    <property type="match status" value="1"/>
</dbReference>
<keyword evidence="4" id="KW-0378">Hydrolase</keyword>
<comment type="caution">
    <text evidence="8">The sequence shown here is derived from an EMBL/GenBank/DDBJ whole genome shotgun (WGS) entry which is preliminary data.</text>
</comment>
<dbReference type="InterPro" id="IPR015797">
    <property type="entry name" value="NUDIX_hydrolase-like_dom_sf"/>
</dbReference>
<keyword evidence="9" id="KW-1185">Reference proteome</keyword>
<protein>
    <recommendedName>
        <fullName evidence="7">Nudix hydrolase domain-containing protein</fullName>
    </recommendedName>
</protein>
<dbReference type="Gene3D" id="3.90.79.10">
    <property type="entry name" value="Nucleoside Triphosphate Pyrophosphohydrolase"/>
    <property type="match status" value="1"/>
</dbReference>
<dbReference type="GO" id="GO:0010945">
    <property type="term" value="F:coenzyme A diphosphatase activity"/>
    <property type="evidence" value="ECO:0007669"/>
    <property type="project" value="InterPro"/>
</dbReference>
<dbReference type="PROSITE" id="PS51462">
    <property type="entry name" value="NUDIX"/>
    <property type="match status" value="1"/>
</dbReference>
<comment type="cofactor">
    <cofactor evidence="2">
        <name>Mg(2+)</name>
        <dbReference type="ChEBI" id="CHEBI:18420"/>
    </cofactor>
</comment>
<feature type="domain" description="Nudix hydrolase" evidence="7">
    <location>
        <begin position="3"/>
        <end position="139"/>
    </location>
</feature>
<evidence type="ECO:0000256" key="4">
    <source>
        <dbReference type="ARBA" id="ARBA00022801"/>
    </source>
</evidence>
<dbReference type="CDD" id="cd03426">
    <property type="entry name" value="NUDIX_CoAse_Nudt7"/>
    <property type="match status" value="1"/>
</dbReference>
<dbReference type="GO" id="GO:0046872">
    <property type="term" value="F:metal ion binding"/>
    <property type="evidence" value="ECO:0007669"/>
    <property type="project" value="UniProtKB-KW"/>
</dbReference>
<dbReference type="InterPro" id="IPR000086">
    <property type="entry name" value="NUDIX_hydrolase_dom"/>
</dbReference>
<dbReference type="PANTHER" id="PTHR12992:SF11">
    <property type="entry name" value="MITOCHONDRIAL COENZYME A DIPHOSPHATASE NUDT8"/>
    <property type="match status" value="1"/>
</dbReference>
<reference evidence="8 9" key="1">
    <citation type="submission" date="2016-11" db="EMBL/GenBank/DDBJ databases">
        <title>Mixed transmission modes and dynamic genome evolution in an obligate animal-bacterial symbiosis.</title>
        <authorList>
            <person name="Russell S.L."/>
            <person name="Corbett-Detig R.B."/>
            <person name="Cavanaugh C.M."/>
        </authorList>
    </citation>
    <scope>NUCLEOTIDE SEQUENCE [LARGE SCALE GENOMIC DNA]</scope>
    <source>
        <strain evidence="8">Se-Cadez</strain>
    </source>
</reference>
<evidence type="ECO:0000259" key="7">
    <source>
        <dbReference type="PROSITE" id="PS51462"/>
    </source>
</evidence>
<organism evidence="8 9">
    <name type="scientific">Solemya velesiana gill symbiont</name>
    <dbReference type="NCBI Taxonomy" id="1918948"/>
    <lineage>
        <taxon>Bacteria</taxon>
        <taxon>Pseudomonadati</taxon>
        <taxon>Pseudomonadota</taxon>
        <taxon>Gammaproteobacteria</taxon>
        <taxon>sulfur-oxidizing symbionts</taxon>
    </lineage>
</organism>
<accession>A0A1T2KUH0</accession>
<evidence type="ECO:0000256" key="5">
    <source>
        <dbReference type="ARBA" id="ARBA00022842"/>
    </source>
</evidence>
<dbReference type="RefSeq" id="WP_172838821.1">
    <property type="nucleotide sequence ID" value="NZ_MPRJ01000043.1"/>
</dbReference>
<dbReference type="InterPro" id="IPR045121">
    <property type="entry name" value="CoAse"/>
</dbReference>
<dbReference type="PANTHER" id="PTHR12992">
    <property type="entry name" value="NUDIX HYDROLASE"/>
    <property type="match status" value="1"/>
</dbReference>
<evidence type="ECO:0000256" key="1">
    <source>
        <dbReference type="ARBA" id="ARBA00001936"/>
    </source>
</evidence>
<comment type="cofactor">
    <cofactor evidence="1">
        <name>Mn(2+)</name>
        <dbReference type="ChEBI" id="CHEBI:29035"/>
    </cofactor>
</comment>
<evidence type="ECO:0000313" key="9">
    <source>
        <dbReference type="Proteomes" id="UP000190896"/>
    </source>
</evidence>
<keyword evidence="5" id="KW-0460">Magnesium</keyword>
<dbReference type="SUPFAM" id="SSF55811">
    <property type="entry name" value="Nudix"/>
    <property type="match status" value="1"/>
</dbReference>
<dbReference type="Proteomes" id="UP000190896">
    <property type="component" value="Unassembled WGS sequence"/>
</dbReference>
<keyword evidence="3" id="KW-0479">Metal-binding</keyword>
<evidence type="ECO:0000256" key="3">
    <source>
        <dbReference type="ARBA" id="ARBA00022723"/>
    </source>
</evidence>
<evidence type="ECO:0000313" key="8">
    <source>
        <dbReference type="EMBL" id="OOZ36356.1"/>
    </source>
</evidence>
<evidence type="ECO:0000256" key="2">
    <source>
        <dbReference type="ARBA" id="ARBA00001946"/>
    </source>
</evidence>
<sequence>MPAKPAAVLLPLFREADEWRLLFIRRSHNDDDRHSGQVAFPGGRIDPVDADETAAALRESHEEIGLKAGDIHVLGQLSSYRTVSNYLVTPVVAEINWPLEFKPDPSEVSRVFSIPLHWLAEPGNHVVNQRYLHGFDVAMPVYYFDRYDNELLWGVTAKITVGFLRLIGLLADED</sequence>
<evidence type="ECO:0000256" key="6">
    <source>
        <dbReference type="ARBA" id="ARBA00023211"/>
    </source>
</evidence>
<name>A0A1T2KUH0_9GAMM</name>
<keyword evidence="6" id="KW-0464">Manganese</keyword>
<dbReference type="AlphaFoldDB" id="A0A1T2KUH0"/>